<reference evidence="4" key="1">
    <citation type="submission" date="2025-08" db="UniProtKB">
        <authorList>
            <consortium name="RefSeq"/>
        </authorList>
    </citation>
    <scope>IDENTIFICATION</scope>
    <source>
        <tissue evidence="4">Total insect</tissue>
    </source>
</reference>
<sequence>MGGPGLHRLAKLAAVAVLAAGAVLWGVAPASAEIFDEPCYELGKQWVYEAKDMLLCDRSGRRININKFCKARLSAASGRLIIDSSKDDEAVETKKQVGHFPELCLPGQRSYAMQAPFLCTCVMHKGRHRWECVAPEGGAGRGLGGESPSSNRVRRHASPASPASAGPGDRGDAEEHSSTPGHGRSAGKPGSAAPAMASSASTTSSAEAHDDAHVAHDAGAHNGSAVMGRQAAPFRPNIVIDFCDEFGYVHTVSSTMRDCSCDKDVIATKVLSFRDNDLYHSGGLFATYECLPGTYNVRCEVCYPETHNCQPTACP</sequence>
<evidence type="ECO:0000313" key="4">
    <source>
        <dbReference type="RefSeq" id="XP_034236349.1"/>
    </source>
</evidence>
<name>A0A6P8ZK22_THRPL</name>
<keyword evidence="2" id="KW-0732">Signal</keyword>
<dbReference type="KEGG" id="tpal:117642368"/>
<evidence type="ECO:0000256" key="2">
    <source>
        <dbReference type="SAM" id="SignalP"/>
    </source>
</evidence>
<feature type="signal peptide" evidence="2">
    <location>
        <begin position="1"/>
        <end position="32"/>
    </location>
</feature>
<evidence type="ECO:0000256" key="1">
    <source>
        <dbReference type="SAM" id="MobiDB-lite"/>
    </source>
</evidence>
<protein>
    <submittedName>
        <fullName evidence="4">Uncharacterized protein LOC117642368</fullName>
    </submittedName>
</protein>
<keyword evidence="3" id="KW-1185">Reference proteome</keyword>
<dbReference type="InParanoid" id="A0A6P8ZK22"/>
<feature type="chain" id="PRO_5028085447" evidence="2">
    <location>
        <begin position="33"/>
        <end position="315"/>
    </location>
</feature>
<proteinExistence type="predicted"/>
<dbReference type="GeneID" id="117642368"/>
<gene>
    <name evidence="4" type="primary">LOC117642368</name>
</gene>
<dbReference type="Proteomes" id="UP000515158">
    <property type="component" value="Unplaced"/>
</dbReference>
<dbReference type="AlphaFoldDB" id="A0A6P8ZK22"/>
<accession>A0A6P8ZK22</accession>
<dbReference type="OrthoDB" id="8190872at2759"/>
<organism evidence="4">
    <name type="scientific">Thrips palmi</name>
    <name type="common">Melon thrips</name>
    <dbReference type="NCBI Taxonomy" id="161013"/>
    <lineage>
        <taxon>Eukaryota</taxon>
        <taxon>Metazoa</taxon>
        <taxon>Ecdysozoa</taxon>
        <taxon>Arthropoda</taxon>
        <taxon>Hexapoda</taxon>
        <taxon>Insecta</taxon>
        <taxon>Pterygota</taxon>
        <taxon>Neoptera</taxon>
        <taxon>Paraneoptera</taxon>
        <taxon>Thysanoptera</taxon>
        <taxon>Terebrantia</taxon>
        <taxon>Thripoidea</taxon>
        <taxon>Thripidae</taxon>
        <taxon>Thrips</taxon>
    </lineage>
</organism>
<dbReference type="RefSeq" id="XP_034236349.1">
    <property type="nucleotide sequence ID" value="XM_034380458.1"/>
</dbReference>
<feature type="compositionally biased region" description="Low complexity" evidence="1">
    <location>
        <begin position="186"/>
        <end position="206"/>
    </location>
</feature>
<feature type="region of interest" description="Disordered" evidence="1">
    <location>
        <begin position="136"/>
        <end position="210"/>
    </location>
</feature>
<evidence type="ECO:0000313" key="3">
    <source>
        <dbReference type="Proteomes" id="UP000515158"/>
    </source>
</evidence>
<feature type="compositionally biased region" description="Low complexity" evidence="1">
    <location>
        <begin position="158"/>
        <end position="167"/>
    </location>
</feature>